<accession>A0A396HE09</accession>
<organism evidence="1 2">
    <name type="scientific">Medicago truncatula</name>
    <name type="common">Barrel medic</name>
    <name type="synonym">Medicago tribuloides</name>
    <dbReference type="NCBI Taxonomy" id="3880"/>
    <lineage>
        <taxon>Eukaryota</taxon>
        <taxon>Viridiplantae</taxon>
        <taxon>Streptophyta</taxon>
        <taxon>Embryophyta</taxon>
        <taxon>Tracheophyta</taxon>
        <taxon>Spermatophyta</taxon>
        <taxon>Magnoliopsida</taxon>
        <taxon>eudicotyledons</taxon>
        <taxon>Gunneridae</taxon>
        <taxon>Pentapetalae</taxon>
        <taxon>rosids</taxon>
        <taxon>fabids</taxon>
        <taxon>Fabales</taxon>
        <taxon>Fabaceae</taxon>
        <taxon>Papilionoideae</taxon>
        <taxon>50 kb inversion clade</taxon>
        <taxon>NPAAA clade</taxon>
        <taxon>Hologalegina</taxon>
        <taxon>IRL clade</taxon>
        <taxon>Trifolieae</taxon>
        <taxon>Medicago</taxon>
    </lineage>
</organism>
<evidence type="ECO:0000313" key="2">
    <source>
        <dbReference type="Proteomes" id="UP000265566"/>
    </source>
</evidence>
<protein>
    <submittedName>
        <fullName evidence="1">Uncharacterized protein</fullName>
    </submittedName>
</protein>
<gene>
    <name evidence="1" type="ORF">MtrunA17_Chr6g0469101</name>
</gene>
<reference evidence="2" key="1">
    <citation type="journal article" date="2018" name="Nat. Plants">
        <title>Whole-genome landscape of Medicago truncatula symbiotic genes.</title>
        <authorList>
            <person name="Pecrix Y."/>
            <person name="Staton S.E."/>
            <person name="Sallet E."/>
            <person name="Lelandais-Briere C."/>
            <person name="Moreau S."/>
            <person name="Carrere S."/>
            <person name="Blein T."/>
            <person name="Jardinaud M.F."/>
            <person name="Latrasse D."/>
            <person name="Zouine M."/>
            <person name="Zahm M."/>
            <person name="Kreplak J."/>
            <person name="Mayjonade B."/>
            <person name="Satge C."/>
            <person name="Perez M."/>
            <person name="Cauet S."/>
            <person name="Marande W."/>
            <person name="Chantry-Darmon C."/>
            <person name="Lopez-Roques C."/>
            <person name="Bouchez O."/>
            <person name="Berard A."/>
            <person name="Debelle F."/>
            <person name="Munos S."/>
            <person name="Bendahmane A."/>
            <person name="Berges H."/>
            <person name="Niebel A."/>
            <person name="Buitink J."/>
            <person name="Frugier F."/>
            <person name="Benhamed M."/>
            <person name="Crespi M."/>
            <person name="Gouzy J."/>
            <person name="Gamas P."/>
        </authorList>
    </citation>
    <scope>NUCLEOTIDE SEQUENCE [LARGE SCALE GENOMIC DNA]</scope>
    <source>
        <strain evidence="2">cv. Jemalong A17</strain>
    </source>
</reference>
<evidence type="ECO:0000313" key="1">
    <source>
        <dbReference type="EMBL" id="RHN51486.1"/>
    </source>
</evidence>
<name>A0A396HE09_MEDTR</name>
<sequence>MSSSFQTRTAHWTYSSKSLLLIRTTDQTIDEAFDFQKNLY</sequence>
<dbReference type="Proteomes" id="UP000265566">
    <property type="component" value="Chromosome 6"/>
</dbReference>
<dbReference type="EMBL" id="PSQE01000006">
    <property type="protein sequence ID" value="RHN51486.1"/>
    <property type="molecule type" value="Genomic_DNA"/>
</dbReference>
<dbReference type="Gramene" id="rna35927">
    <property type="protein sequence ID" value="RHN51486.1"/>
    <property type="gene ID" value="gene35927"/>
</dbReference>
<proteinExistence type="predicted"/>
<dbReference type="AlphaFoldDB" id="A0A396HE09"/>
<comment type="caution">
    <text evidence="1">The sequence shown here is derived from an EMBL/GenBank/DDBJ whole genome shotgun (WGS) entry which is preliminary data.</text>
</comment>